<dbReference type="Proteomes" id="UP000197361">
    <property type="component" value="Unassembled WGS sequence"/>
</dbReference>
<keyword evidence="2" id="KW-1185">Reference proteome</keyword>
<gene>
    <name evidence="1" type="ORF">CDQ92_13075</name>
</gene>
<dbReference type="EMBL" id="NISK01000003">
    <property type="protein sequence ID" value="OWQ95712.1"/>
    <property type="molecule type" value="Genomic_DNA"/>
</dbReference>
<dbReference type="AlphaFoldDB" id="A0A246JT64"/>
<evidence type="ECO:0000313" key="1">
    <source>
        <dbReference type="EMBL" id="OWQ95712.1"/>
    </source>
</evidence>
<sequence>MSFSGEKTVKATRKRHVCIACNKFIEIGESAINWAGMTDGDFNSVYYHHECRAAEIGLNDLAGLRGDEWMGLSEADREDYPWLKAEHPIAYRRLLMTREQAAALKDTPVE</sequence>
<name>A0A246JT64_9SPHN</name>
<dbReference type="RefSeq" id="WP_088441814.1">
    <property type="nucleotide sequence ID" value="NZ_BMMC01000002.1"/>
</dbReference>
<protein>
    <submittedName>
        <fullName evidence="1">Uncharacterized protein</fullName>
    </submittedName>
</protein>
<comment type="caution">
    <text evidence="1">The sequence shown here is derived from an EMBL/GenBank/DDBJ whole genome shotgun (WGS) entry which is preliminary data.</text>
</comment>
<dbReference type="OrthoDB" id="7596904at2"/>
<evidence type="ECO:0000313" key="2">
    <source>
        <dbReference type="Proteomes" id="UP000197361"/>
    </source>
</evidence>
<proteinExistence type="predicted"/>
<organism evidence="1 2">
    <name type="scientific">Sphingopyxis bauzanensis</name>
    <dbReference type="NCBI Taxonomy" id="651663"/>
    <lineage>
        <taxon>Bacteria</taxon>
        <taxon>Pseudomonadati</taxon>
        <taxon>Pseudomonadota</taxon>
        <taxon>Alphaproteobacteria</taxon>
        <taxon>Sphingomonadales</taxon>
        <taxon>Sphingomonadaceae</taxon>
        <taxon>Sphingopyxis</taxon>
    </lineage>
</organism>
<accession>A0A246JT64</accession>
<reference evidence="1 2" key="1">
    <citation type="journal article" date="2010" name="Int. J. Syst. Evol. Microbiol.">
        <title>Sphingopyxis bauzanensis sp. nov., a psychrophilic bacterium isolated from soil.</title>
        <authorList>
            <person name="Zhang D.C."/>
            <person name="Liu H.C."/>
            <person name="Xin Y.H."/>
            <person name="Zhou Y.G."/>
            <person name="Schinner F."/>
            <person name="Margesin R."/>
        </authorList>
    </citation>
    <scope>NUCLEOTIDE SEQUENCE [LARGE SCALE GENOMIC DNA]</scope>
    <source>
        <strain evidence="1 2">DSM 22271</strain>
    </source>
</reference>